<dbReference type="Gramene" id="KCW47945">
    <property type="protein sequence ID" value="KCW47945"/>
    <property type="gene ID" value="EUGRSUZ_K01681"/>
</dbReference>
<dbReference type="AlphaFoldDB" id="A0A059A3P8"/>
<proteinExistence type="predicted"/>
<gene>
    <name evidence="1" type="ORF">EUGRSUZ_K01681</name>
</gene>
<dbReference type="InParanoid" id="A0A059A3P8"/>
<organism evidence="1">
    <name type="scientific">Eucalyptus grandis</name>
    <name type="common">Flooded gum</name>
    <dbReference type="NCBI Taxonomy" id="71139"/>
    <lineage>
        <taxon>Eukaryota</taxon>
        <taxon>Viridiplantae</taxon>
        <taxon>Streptophyta</taxon>
        <taxon>Embryophyta</taxon>
        <taxon>Tracheophyta</taxon>
        <taxon>Spermatophyta</taxon>
        <taxon>Magnoliopsida</taxon>
        <taxon>eudicotyledons</taxon>
        <taxon>Gunneridae</taxon>
        <taxon>Pentapetalae</taxon>
        <taxon>rosids</taxon>
        <taxon>malvids</taxon>
        <taxon>Myrtales</taxon>
        <taxon>Myrtaceae</taxon>
        <taxon>Myrtoideae</taxon>
        <taxon>Eucalypteae</taxon>
        <taxon>Eucalyptus</taxon>
    </lineage>
</organism>
<dbReference type="EMBL" id="KK198763">
    <property type="protein sequence ID" value="KCW47945.1"/>
    <property type="molecule type" value="Genomic_DNA"/>
</dbReference>
<protein>
    <submittedName>
        <fullName evidence="1">Uncharacterized protein</fullName>
    </submittedName>
</protein>
<reference evidence="1" key="1">
    <citation type="submission" date="2013-07" db="EMBL/GenBank/DDBJ databases">
        <title>The genome of Eucalyptus grandis.</title>
        <authorList>
            <person name="Schmutz J."/>
            <person name="Hayes R."/>
            <person name="Myburg A."/>
            <person name="Tuskan G."/>
            <person name="Grattapaglia D."/>
            <person name="Rokhsar D.S."/>
        </authorList>
    </citation>
    <scope>NUCLEOTIDE SEQUENCE</scope>
    <source>
        <tissue evidence="1">Leaf extractions</tissue>
    </source>
</reference>
<accession>A0A059A3P8</accession>
<name>A0A059A3P8_EUCGR</name>
<sequence>MEIARIIAMYRWFCGGQSNDMIGKYLRKLISWMDGNIYSRKKEIRRWCNDRQSIQAPNIPNRRTRKELRRLLDGANAHE</sequence>
<evidence type="ECO:0000313" key="1">
    <source>
        <dbReference type="EMBL" id="KCW47945.1"/>
    </source>
</evidence>